<accession>A0A438GH08</accession>
<dbReference type="InterPro" id="IPR000979">
    <property type="entry name" value="Phosphodiesterase_MJ0936/Vps29"/>
</dbReference>
<keyword evidence="4 5" id="KW-0326">Glycosidase</keyword>
<comment type="function">
    <text evidence="5">Invertase that cleaves sucrose into glucose and fructose.</text>
</comment>
<evidence type="ECO:0000256" key="4">
    <source>
        <dbReference type="ARBA" id="ARBA00023295"/>
    </source>
</evidence>
<reference evidence="7 8" key="1">
    <citation type="journal article" date="2018" name="PLoS Genet.">
        <title>Population sequencing reveals clonal diversity and ancestral inbreeding in the grapevine cultivar Chardonnay.</title>
        <authorList>
            <person name="Roach M.J."/>
            <person name="Johnson D.L."/>
            <person name="Bohlmann J."/>
            <person name="van Vuuren H.J."/>
            <person name="Jones S.J."/>
            <person name="Pretorius I.S."/>
            <person name="Schmidt S.A."/>
            <person name="Borneman A.R."/>
        </authorList>
    </citation>
    <scope>NUCLEOTIDE SEQUENCE [LARGE SCALE GENOMIC DNA]</scope>
    <source>
        <strain evidence="8">cv. Chardonnay</strain>
        <tissue evidence="7">Leaf</tissue>
    </source>
</reference>
<dbReference type="InterPro" id="IPR029052">
    <property type="entry name" value="Metallo-depent_PP-like"/>
</dbReference>
<comment type="catalytic activity">
    <reaction evidence="5">
        <text>Hydrolysis of terminal non-reducing beta-D-fructofuranoside residues in beta-D-fructofuranosides.</text>
        <dbReference type="EC" id="3.2.1.26"/>
    </reaction>
</comment>
<dbReference type="Gene3D" id="3.60.21.10">
    <property type="match status" value="1"/>
</dbReference>
<evidence type="ECO:0000256" key="3">
    <source>
        <dbReference type="ARBA" id="ARBA00023277"/>
    </source>
</evidence>
<protein>
    <recommendedName>
        <fullName evidence="5">Alkaline/neutral invertase</fullName>
        <ecNumber evidence="5">3.2.1.26</ecNumber>
    </recommendedName>
</protein>
<dbReference type="SUPFAM" id="SSF56300">
    <property type="entry name" value="Metallo-dependent phosphatases"/>
    <property type="match status" value="1"/>
</dbReference>
<sequence>MPSAHKSSTVPLSLRQFKLGLRHGNRVIPWGDLDSLVVLQRQLDVDILVTGHTHRFTSYKHEGGVVINPGSATGAFSSTTYDVNPSFILMDIDGLRVVVYVYELIDETANIIKELHARKISFGTKSMINCLLLKKSSTPKFRREKLFLFQCRVQMTLTLINLAVSGIAQTLQVDQWTVCALIFMTGRDIHLDKARFLDFKDMGKVLADALGYYHFDNDSLLSSNDAGGGETPPPPQQSFPSVAALSFIFHQQEHDPASVHRHLCRNGSHHDLEVCCFKVLHDPIQKTDTLIADFGESAIGRVALVDSGFWWIVLLRAYTKSIGDLSLAEAPE</sequence>
<dbReference type="EC" id="3.2.1.26" evidence="5"/>
<dbReference type="Pfam" id="PF12850">
    <property type="entry name" value="Metallophos_2"/>
    <property type="match status" value="1"/>
</dbReference>
<evidence type="ECO:0000313" key="8">
    <source>
        <dbReference type="Proteomes" id="UP000288805"/>
    </source>
</evidence>
<comment type="caution">
    <text evidence="7">The sequence shown here is derived from an EMBL/GenBank/DDBJ whole genome shotgun (WGS) entry which is preliminary data.</text>
</comment>
<evidence type="ECO:0000256" key="2">
    <source>
        <dbReference type="ARBA" id="ARBA00022801"/>
    </source>
</evidence>
<name>A0A438GH08_VITVI</name>
<evidence type="ECO:0000313" key="7">
    <source>
        <dbReference type="EMBL" id="RVW71499.1"/>
    </source>
</evidence>
<evidence type="ECO:0000259" key="6">
    <source>
        <dbReference type="Pfam" id="PF12850"/>
    </source>
</evidence>
<dbReference type="EMBL" id="QGNW01000436">
    <property type="protein sequence ID" value="RVW71499.1"/>
    <property type="molecule type" value="Genomic_DNA"/>
</dbReference>
<comment type="similarity">
    <text evidence="1">Belongs to the VPS29 family.</text>
</comment>
<evidence type="ECO:0000256" key="1">
    <source>
        <dbReference type="ARBA" id="ARBA00005945"/>
    </source>
</evidence>
<dbReference type="InterPro" id="IPR024746">
    <property type="entry name" value="Glyco_hydro_100"/>
</dbReference>
<evidence type="ECO:0000256" key="5">
    <source>
        <dbReference type="RuleBase" id="RU367047"/>
    </source>
</evidence>
<comment type="similarity">
    <text evidence="5">Belongs to the glycosyl hydrolase 100 family.</text>
</comment>
<dbReference type="GO" id="GO:0033926">
    <property type="term" value="F:endo-alpha-N-acetylgalactosaminidase activity"/>
    <property type="evidence" value="ECO:0007669"/>
    <property type="project" value="UniProtKB-UniRule"/>
</dbReference>
<organism evidence="7 8">
    <name type="scientific">Vitis vinifera</name>
    <name type="common">Grape</name>
    <dbReference type="NCBI Taxonomy" id="29760"/>
    <lineage>
        <taxon>Eukaryota</taxon>
        <taxon>Viridiplantae</taxon>
        <taxon>Streptophyta</taxon>
        <taxon>Embryophyta</taxon>
        <taxon>Tracheophyta</taxon>
        <taxon>Spermatophyta</taxon>
        <taxon>Magnoliopsida</taxon>
        <taxon>eudicotyledons</taxon>
        <taxon>Gunneridae</taxon>
        <taxon>Pentapetalae</taxon>
        <taxon>rosids</taxon>
        <taxon>Vitales</taxon>
        <taxon>Vitaceae</taxon>
        <taxon>Viteae</taxon>
        <taxon>Vitis</taxon>
    </lineage>
</organism>
<dbReference type="PANTHER" id="PTHR11124">
    <property type="entry name" value="VACUOLAR SORTING PROTEIN VPS29"/>
    <property type="match status" value="1"/>
</dbReference>
<dbReference type="AlphaFoldDB" id="A0A438GH08"/>
<proteinExistence type="inferred from homology"/>
<keyword evidence="3 5" id="KW-0119">Carbohydrate metabolism</keyword>
<dbReference type="InterPro" id="IPR024654">
    <property type="entry name" value="Calcineurin-like_PHP_lpxH"/>
</dbReference>
<feature type="domain" description="Calcineurin-like phosphoesterase" evidence="6">
    <location>
        <begin position="8"/>
        <end position="93"/>
    </location>
</feature>
<keyword evidence="2 5" id="KW-0378">Hydrolase</keyword>
<dbReference type="NCBIfam" id="TIGR00040">
    <property type="entry name" value="yfcE"/>
    <property type="match status" value="1"/>
</dbReference>
<dbReference type="Pfam" id="PF12899">
    <property type="entry name" value="Glyco_hydro_100"/>
    <property type="match status" value="1"/>
</dbReference>
<dbReference type="GO" id="GO:0004564">
    <property type="term" value="F:beta-fructofuranosidase activity"/>
    <property type="evidence" value="ECO:0007669"/>
    <property type="project" value="UniProtKB-EC"/>
</dbReference>
<dbReference type="Proteomes" id="UP000288805">
    <property type="component" value="Unassembled WGS sequence"/>
</dbReference>
<gene>
    <name evidence="7" type="primary">VPS29_2</name>
    <name evidence="7" type="ORF">CK203_061014</name>
</gene>